<evidence type="ECO:0008006" key="11">
    <source>
        <dbReference type="Google" id="ProtNLM"/>
    </source>
</evidence>
<dbReference type="InterPro" id="IPR034737">
    <property type="entry name" value="TCTP"/>
</dbReference>
<dbReference type="PANTHER" id="PTHR10666">
    <property type="entry name" value="UBIQUITIN"/>
    <property type="match status" value="1"/>
</dbReference>
<keyword evidence="4" id="KW-1017">Isopeptide bond</keyword>
<dbReference type="EMBL" id="HBIJ01008911">
    <property type="protein sequence ID" value="CAE0365528.1"/>
    <property type="molecule type" value="Transcribed_RNA"/>
</dbReference>
<dbReference type="CDD" id="cd01803">
    <property type="entry name" value="Ubl_ubiquitin"/>
    <property type="match status" value="1"/>
</dbReference>
<dbReference type="InterPro" id="IPR019956">
    <property type="entry name" value="Ubiquitin_dom"/>
</dbReference>
<comment type="similarity">
    <text evidence="7">Belongs to the TCTP family.</text>
</comment>
<dbReference type="GO" id="GO:0005634">
    <property type="term" value="C:nucleus"/>
    <property type="evidence" value="ECO:0007669"/>
    <property type="project" value="UniProtKB-SubCell"/>
</dbReference>
<dbReference type="PROSITE" id="PS01002">
    <property type="entry name" value="TCTP_1"/>
    <property type="match status" value="1"/>
</dbReference>
<keyword evidence="5" id="KW-0832">Ubl conjugation</keyword>
<comment type="subcellular location">
    <subcellularLocation>
        <location evidence="2">Cytoplasm</location>
    </subcellularLocation>
    <subcellularLocation>
        <location evidence="1">Nucleus</location>
    </subcellularLocation>
</comment>
<dbReference type="InterPro" id="IPR019954">
    <property type="entry name" value="Ubiquitin_CS"/>
</dbReference>
<evidence type="ECO:0000259" key="8">
    <source>
        <dbReference type="PROSITE" id="PS50053"/>
    </source>
</evidence>
<evidence type="ECO:0000313" key="10">
    <source>
        <dbReference type="EMBL" id="CAE0365528.1"/>
    </source>
</evidence>
<evidence type="ECO:0000259" key="9">
    <source>
        <dbReference type="PROSITE" id="PS51797"/>
    </source>
</evidence>
<dbReference type="InterPro" id="IPR050158">
    <property type="entry name" value="Ubiquitin_ubiquitin-like"/>
</dbReference>
<dbReference type="Pfam" id="PF00240">
    <property type="entry name" value="ubiquitin"/>
    <property type="match status" value="1"/>
</dbReference>
<dbReference type="Gene3D" id="3.10.20.90">
    <property type="entry name" value="Phosphatidylinositol 3-kinase Catalytic Subunit, Chain A, domain 1"/>
    <property type="match status" value="1"/>
</dbReference>
<gene>
    <name evidence="10" type="ORF">ALAG00032_LOCUS6271</name>
</gene>
<dbReference type="Gene3D" id="2.170.150.10">
    <property type="entry name" value="Metal Binding Protein, Guanine Nucleotide Exchange Factor, Chain A"/>
    <property type="match status" value="1"/>
</dbReference>
<dbReference type="SMART" id="SM00213">
    <property type="entry name" value="UBQ"/>
    <property type="match status" value="1"/>
</dbReference>
<dbReference type="PRINTS" id="PR00348">
    <property type="entry name" value="UBIQUITIN"/>
</dbReference>
<keyword evidence="6" id="KW-0539">Nucleus</keyword>
<dbReference type="GO" id="GO:0005737">
    <property type="term" value="C:cytoplasm"/>
    <property type="evidence" value="ECO:0007669"/>
    <property type="project" value="UniProtKB-SubCell"/>
</dbReference>
<dbReference type="PROSITE" id="PS00299">
    <property type="entry name" value="UBIQUITIN_1"/>
    <property type="match status" value="1"/>
</dbReference>
<name>A0A7S3JUN3_9STRA</name>
<evidence type="ECO:0000256" key="5">
    <source>
        <dbReference type="ARBA" id="ARBA00022843"/>
    </source>
</evidence>
<dbReference type="Pfam" id="PF00838">
    <property type="entry name" value="TCTP"/>
    <property type="match status" value="1"/>
</dbReference>
<dbReference type="AlphaFoldDB" id="A0A7S3JUN3"/>
<evidence type="ECO:0000256" key="2">
    <source>
        <dbReference type="ARBA" id="ARBA00004496"/>
    </source>
</evidence>
<dbReference type="InterPro" id="IPR018103">
    <property type="entry name" value="Translation_control_tumour_CS"/>
</dbReference>
<feature type="domain" description="Ubiquitin-like" evidence="8">
    <location>
        <begin position="1"/>
        <end position="76"/>
    </location>
</feature>
<evidence type="ECO:0000256" key="3">
    <source>
        <dbReference type="ARBA" id="ARBA00022490"/>
    </source>
</evidence>
<dbReference type="InterPro" id="IPR000626">
    <property type="entry name" value="Ubiquitin-like_dom"/>
</dbReference>
<evidence type="ECO:0000256" key="6">
    <source>
        <dbReference type="ARBA" id="ARBA00023242"/>
    </source>
</evidence>
<evidence type="ECO:0000256" key="4">
    <source>
        <dbReference type="ARBA" id="ARBA00022499"/>
    </source>
</evidence>
<proteinExistence type="inferred from homology"/>
<dbReference type="FunFam" id="3.10.20.90:FF:000158">
    <property type="entry name" value="Polyubiquitin 5"/>
    <property type="match status" value="1"/>
</dbReference>
<dbReference type="InterPro" id="IPR018105">
    <property type="entry name" value="Translational_control_tumour_p"/>
</dbReference>
<accession>A0A7S3JUN3</accession>
<dbReference type="InterPro" id="IPR011057">
    <property type="entry name" value="Mss4-like_sf"/>
</dbReference>
<evidence type="ECO:0000256" key="1">
    <source>
        <dbReference type="ARBA" id="ARBA00004123"/>
    </source>
</evidence>
<protein>
    <recommendedName>
        <fullName evidence="11">Ubiquitin-like domain-containing protein</fullName>
    </recommendedName>
</protein>
<evidence type="ECO:0000256" key="7">
    <source>
        <dbReference type="PROSITE-ProRule" id="PRU01133"/>
    </source>
</evidence>
<dbReference type="PROSITE" id="PS51797">
    <property type="entry name" value="TCTP_3"/>
    <property type="match status" value="1"/>
</dbReference>
<reference evidence="10" key="1">
    <citation type="submission" date="2021-01" db="EMBL/GenBank/DDBJ databases">
        <authorList>
            <person name="Corre E."/>
            <person name="Pelletier E."/>
            <person name="Niang G."/>
            <person name="Scheremetjew M."/>
            <person name="Finn R."/>
            <person name="Kale V."/>
            <person name="Holt S."/>
            <person name="Cochrane G."/>
            <person name="Meng A."/>
            <person name="Brown T."/>
            <person name="Cohen L."/>
        </authorList>
    </citation>
    <scope>NUCLEOTIDE SEQUENCE</scope>
    <source>
        <strain evidence="10">CCMP1510</strain>
    </source>
</reference>
<feature type="domain" description="TCTP" evidence="9">
    <location>
        <begin position="77"/>
        <end position="244"/>
    </location>
</feature>
<organism evidence="10">
    <name type="scientific">Aureoumbra lagunensis</name>
    <dbReference type="NCBI Taxonomy" id="44058"/>
    <lineage>
        <taxon>Eukaryota</taxon>
        <taxon>Sar</taxon>
        <taxon>Stramenopiles</taxon>
        <taxon>Ochrophyta</taxon>
        <taxon>Pelagophyceae</taxon>
        <taxon>Pelagomonadales</taxon>
        <taxon>Aureoumbra</taxon>
    </lineage>
</organism>
<dbReference type="InterPro" id="IPR011323">
    <property type="entry name" value="Mss4/transl-control_tumour"/>
</dbReference>
<dbReference type="SUPFAM" id="SSF54236">
    <property type="entry name" value="Ubiquitin-like"/>
    <property type="match status" value="1"/>
</dbReference>
<keyword evidence="3" id="KW-0963">Cytoplasm</keyword>
<dbReference type="PROSITE" id="PS50053">
    <property type="entry name" value="UBIQUITIN_2"/>
    <property type="match status" value="1"/>
</dbReference>
<dbReference type="SUPFAM" id="SSF51316">
    <property type="entry name" value="Mss4-like"/>
    <property type="match status" value="1"/>
</dbReference>
<dbReference type="InterPro" id="IPR029071">
    <property type="entry name" value="Ubiquitin-like_domsf"/>
</dbReference>
<sequence>MQIFVKTLTGKTITLDVEPSDTIDNVKQKIQDKEGIPPDQQRLIFAGKQLEDGRTLSDYNIQKESTLHLVLRLRGGLEIYVCIFSGKEMCSDAFPQEMIEGGIMKVQSRNMTEGGEEINIGANASAEGGDDEGVDDTVITVDAIEYTFKLQSFDMDKATLKGWLKNYFQAIRKHKKEAGIAQEEIKAFMAQAPEAAKFLLGKAKEMEIFINEDFDEKGAVCFREWSEKGNIYYFIKEGLKIVKC</sequence>